<feature type="region of interest" description="Disordered" evidence="1">
    <location>
        <begin position="98"/>
        <end position="118"/>
    </location>
</feature>
<organism evidence="2 3">
    <name type="scientific">Lasiosphaeria hispida</name>
    <dbReference type="NCBI Taxonomy" id="260671"/>
    <lineage>
        <taxon>Eukaryota</taxon>
        <taxon>Fungi</taxon>
        <taxon>Dikarya</taxon>
        <taxon>Ascomycota</taxon>
        <taxon>Pezizomycotina</taxon>
        <taxon>Sordariomycetes</taxon>
        <taxon>Sordariomycetidae</taxon>
        <taxon>Sordariales</taxon>
        <taxon>Lasiosphaeriaceae</taxon>
        <taxon>Lasiosphaeria</taxon>
    </lineage>
</organism>
<dbReference type="AlphaFoldDB" id="A0AAJ0HE09"/>
<dbReference type="Proteomes" id="UP001275084">
    <property type="component" value="Unassembled WGS sequence"/>
</dbReference>
<proteinExistence type="predicted"/>
<gene>
    <name evidence="2" type="ORF">B0T25DRAFT_547166</name>
</gene>
<evidence type="ECO:0000313" key="3">
    <source>
        <dbReference type="Proteomes" id="UP001275084"/>
    </source>
</evidence>
<evidence type="ECO:0000313" key="2">
    <source>
        <dbReference type="EMBL" id="KAK3349080.1"/>
    </source>
</evidence>
<sequence>MHAQLPVSGPSLPMQLPCGKPARLRRGSPRIRIFPLKLRTNPRLVDHLDQGRRIRQVEQTQESQQEVQMELPAPPHQLLHVGQHCGAVEPQPLCARHGRRHPRRAVQETPQRGEKAETRQLAREVLLGRPALRPRPPGRRGLLLPLLPRPVLPGGLLLRPGCAALYHHQQRQPGVWVWVWVLDDAGGVFVPGAGPAVGVCKQQFLVGEGG</sequence>
<dbReference type="EMBL" id="JAUIQD010000005">
    <property type="protein sequence ID" value="KAK3349080.1"/>
    <property type="molecule type" value="Genomic_DNA"/>
</dbReference>
<reference evidence="2" key="2">
    <citation type="submission" date="2023-06" db="EMBL/GenBank/DDBJ databases">
        <authorList>
            <consortium name="Lawrence Berkeley National Laboratory"/>
            <person name="Haridas S."/>
            <person name="Hensen N."/>
            <person name="Bonometti L."/>
            <person name="Westerberg I."/>
            <person name="Brannstrom I.O."/>
            <person name="Guillou S."/>
            <person name="Cros-Aarteil S."/>
            <person name="Calhoun S."/>
            <person name="Kuo A."/>
            <person name="Mondo S."/>
            <person name="Pangilinan J."/>
            <person name="Riley R."/>
            <person name="Labutti K."/>
            <person name="Andreopoulos B."/>
            <person name="Lipzen A."/>
            <person name="Chen C."/>
            <person name="Yanf M."/>
            <person name="Daum C."/>
            <person name="Ng V."/>
            <person name="Clum A."/>
            <person name="Steindorff A."/>
            <person name="Ohm R."/>
            <person name="Martin F."/>
            <person name="Silar P."/>
            <person name="Natvig D."/>
            <person name="Lalanne C."/>
            <person name="Gautier V."/>
            <person name="Ament-Velasquez S.L."/>
            <person name="Kruys A."/>
            <person name="Hutchinson M.I."/>
            <person name="Powell A.J."/>
            <person name="Barry K."/>
            <person name="Miller A.N."/>
            <person name="Grigoriev I.V."/>
            <person name="Debuchy R."/>
            <person name="Gladieux P."/>
            <person name="Thoren M.H."/>
            <person name="Johannesson H."/>
        </authorList>
    </citation>
    <scope>NUCLEOTIDE SEQUENCE</scope>
    <source>
        <strain evidence="2">CBS 955.72</strain>
    </source>
</reference>
<keyword evidence="3" id="KW-1185">Reference proteome</keyword>
<name>A0AAJ0HE09_9PEZI</name>
<protein>
    <submittedName>
        <fullName evidence="2">Uncharacterized protein</fullName>
    </submittedName>
</protein>
<accession>A0AAJ0HE09</accession>
<reference evidence="2" key="1">
    <citation type="journal article" date="2023" name="Mol. Phylogenet. Evol.">
        <title>Genome-scale phylogeny and comparative genomics of the fungal order Sordariales.</title>
        <authorList>
            <person name="Hensen N."/>
            <person name="Bonometti L."/>
            <person name="Westerberg I."/>
            <person name="Brannstrom I.O."/>
            <person name="Guillou S."/>
            <person name="Cros-Aarteil S."/>
            <person name="Calhoun S."/>
            <person name="Haridas S."/>
            <person name="Kuo A."/>
            <person name="Mondo S."/>
            <person name="Pangilinan J."/>
            <person name="Riley R."/>
            <person name="LaButti K."/>
            <person name="Andreopoulos B."/>
            <person name="Lipzen A."/>
            <person name="Chen C."/>
            <person name="Yan M."/>
            <person name="Daum C."/>
            <person name="Ng V."/>
            <person name="Clum A."/>
            <person name="Steindorff A."/>
            <person name="Ohm R.A."/>
            <person name="Martin F."/>
            <person name="Silar P."/>
            <person name="Natvig D.O."/>
            <person name="Lalanne C."/>
            <person name="Gautier V."/>
            <person name="Ament-Velasquez S.L."/>
            <person name="Kruys A."/>
            <person name="Hutchinson M.I."/>
            <person name="Powell A.J."/>
            <person name="Barry K."/>
            <person name="Miller A.N."/>
            <person name="Grigoriev I.V."/>
            <person name="Debuchy R."/>
            <person name="Gladieux P."/>
            <person name="Hiltunen Thoren M."/>
            <person name="Johannesson H."/>
        </authorList>
    </citation>
    <scope>NUCLEOTIDE SEQUENCE</scope>
    <source>
        <strain evidence="2">CBS 955.72</strain>
    </source>
</reference>
<evidence type="ECO:0000256" key="1">
    <source>
        <dbReference type="SAM" id="MobiDB-lite"/>
    </source>
</evidence>
<comment type="caution">
    <text evidence="2">The sequence shown here is derived from an EMBL/GenBank/DDBJ whole genome shotgun (WGS) entry which is preliminary data.</text>
</comment>